<gene>
    <name evidence="2" type="ORF">OPDIPICF_02379</name>
</gene>
<evidence type="ECO:0000313" key="3">
    <source>
        <dbReference type="Proteomes" id="UP000441399"/>
    </source>
</evidence>
<dbReference type="Gene3D" id="3.10.450.40">
    <property type="match status" value="1"/>
</dbReference>
<sequence>MDKINHTFLGTGWTFPPRFSLAVGSVETVTGVEDIEQSLTILLSTRIGERFLEPTYGCDLQEFLFAPLNSGNRALLEDTVRDAVLYHEPRIRLEKLMLSSSTNDGEVLIDIEYTVRTTNTRHNFVYPFYKDEGSEV</sequence>
<evidence type="ECO:0000313" key="2">
    <source>
        <dbReference type="EMBL" id="CAA0120182.1"/>
    </source>
</evidence>
<organism evidence="2 3">
    <name type="scientific">BD1-7 clade bacterium</name>
    <dbReference type="NCBI Taxonomy" id="2029982"/>
    <lineage>
        <taxon>Bacteria</taxon>
        <taxon>Pseudomonadati</taxon>
        <taxon>Pseudomonadota</taxon>
        <taxon>Gammaproteobacteria</taxon>
        <taxon>Cellvibrionales</taxon>
        <taxon>Spongiibacteraceae</taxon>
        <taxon>BD1-7 clade</taxon>
    </lineage>
</organism>
<dbReference type="InterPro" id="IPR007048">
    <property type="entry name" value="IraD/Gp25-like"/>
</dbReference>
<proteinExistence type="predicted"/>
<dbReference type="EMBL" id="CACSIO010000034">
    <property type="protein sequence ID" value="CAA0120182.1"/>
    <property type="molecule type" value="Genomic_DNA"/>
</dbReference>
<dbReference type="Pfam" id="PF04965">
    <property type="entry name" value="GPW_gp25"/>
    <property type="match status" value="1"/>
</dbReference>
<evidence type="ECO:0000259" key="1">
    <source>
        <dbReference type="Pfam" id="PF04965"/>
    </source>
</evidence>
<reference evidence="2 3" key="1">
    <citation type="submission" date="2019-11" db="EMBL/GenBank/DDBJ databases">
        <authorList>
            <person name="Holert J."/>
        </authorList>
    </citation>
    <scope>NUCLEOTIDE SEQUENCE [LARGE SCALE GENOMIC DNA]</scope>
    <source>
        <strain evidence="2">SB11_3</strain>
    </source>
</reference>
<feature type="domain" description="IraD/Gp25-like" evidence="1">
    <location>
        <begin position="31"/>
        <end position="119"/>
    </location>
</feature>
<name>A0A5S9QQ23_9GAMM</name>
<protein>
    <recommendedName>
        <fullName evidence="1">IraD/Gp25-like domain-containing protein</fullName>
    </recommendedName>
</protein>
<dbReference type="SUPFAM" id="SSF160719">
    <property type="entry name" value="gpW/gp25-like"/>
    <property type="match status" value="1"/>
</dbReference>
<dbReference type="Proteomes" id="UP000441399">
    <property type="component" value="Unassembled WGS sequence"/>
</dbReference>
<keyword evidence="3" id="KW-1185">Reference proteome</keyword>
<dbReference type="OrthoDB" id="9802846at2"/>
<accession>A0A5S9QQ23</accession>
<dbReference type="AlphaFoldDB" id="A0A5S9QQ23"/>